<evidence type="ECO:0000313" key="2">
    <source>
        <dbReference type="EMBL" id="MDI5932288.1"/>
    </source>
</evidence>
<name>A0ABT6VE74_9GAMM</name>
<organism evidence="2 3">
    <name type="scientific">Halomonas kalidii</name>
    <dbReference type="NCBI Taxonomy" id="3043293"/>
    <lineage>
        <taxon>Bacteria</taxon>
        <taxon>Pseudomonadati</taxon>
        <taxon>Pseudomonadota</taxon>
        <taxon>Gammaproteobacteria</taxon>
        <taxon>Oceanospirillales</taxon>
        <taxon>Halomonadaceae</taxon>
        <taxon>Halomonas</taxon>
    </lineage>
</organism>
<dbReference type="EMBL" id="JASCQO010000005">
    <property type="protein sequence ID" value="MDI5932288.1"/>
    <property type="molecule type" value="Genomic_DNA"/>
</dbReference>
<comment type="caution">
    <text evidence="2">The sequence shown here is derived from an EMBL/GenBank/DDBJ whole genome shotgun (WGS) entry which is preliminary data.</text>
</comment>
<evidence type="ECO:0000256" key="1">
    <source>
        <dbReference type="SAM" id="MobiDB-lite"/>
    </source>
</evidence>
<keyword evidence="3" id="KW-1185">Reference proteome</keyword>
<protein>
    <submittedName>
        <fullName evidence="2">SlyX family protein</fullName>
    </submittedName>
</protein>
<dbReference type="InterPro" id="IPR007236">
    <property type="entry name" value="SlyX"/>
</dbReference>
<dbReference type="Gene3D" id="1.20.5.300">
    <property type="match status" value="1"/>
</dbReference>
<feature type="region of interest" description="Disordered" evidence="1">
    <location>
        <begin position="68"/>
        <end position="92"/>
    </location>
</feature>
<dbReference type="Pfam" id="PF04102">
    <property type="entry name" value="SlyX"/>
    <property type="match status" value="1"/>
</dbReference>
<dbReference type="RefSeq" id="WP_282719848.1">
    <property type="nucleotide sequence ID" value="NZ_JASCQO010000005.1"/>
</dbReference>
<accession>A0ABT6VE74</accession>
<sequence>MNGDTQRNNSITGGECAPADLARRLDALESRVAYQEHWLDTLDEAVAVQERRLSQLERINALMQEKLRDQQRALQDTDAEGPRPEDETPPHY</sequence>
<proteinExistence type="predicted"/>
<gene>
    <name evidence="2" type="ORF">QLQ84_00635</name>
</gene>
<dbReference type="PANTHER" id="PTHR36508:SF1">
    <property type="entry name" value="PROTEIN SLYX"/>
    <property type="match status" value="1"/>
</dbReference>
<evidence type="ECO:0000313" key="3">
    <source>
        <dbReference type="Proteomes" id="UP001244242"/>
    </source>
</evidence>
<dbReference type="Proteomes" id="UP001244242">
    <property type="component" value="Unassembled WGS sequence"/>
</dbReference>
<dbReference type="PANTHER" id="PTHR36508">
    <property type="entry name" value="PROTEIN SLYX"/>
    <property type="match status" value="1"/>
</dbReference>
<reference evidence="2 3" key="1">
    <citation type="submission" date="2023-04" db="EMBL/GenBank/DDBJ databases">
        <title>Halomonas strains isolated from rhizosphere soil.</title>
        <authorList>
            <person name="Xu L."/>
            <person name="Sun J.-Q."/>
        </authorList>
    </citation>
    <scope>NUCLEOTIDE SEQUENCE [LARGE SCALE GENOMIC DNA]</scope>
    <source>
        <strain evidence="2 3">LN1S58</strain>
    </source>
</reference>
<feature type="compositionally biased region" description="Basic and acidic residues" evidence="1">
    <location>
        <begin position="80"/>
        <end position="92"/>
    </location>
</feature>